<evidence type="ECO:0000259" key="1">
    <source>
        <dbReference type="Pfam" id="PF06983"/>
    </source>
</evidence>
<dbReference type="InterPro" id="IPR029068">
    <property type="entry name" value="Glyas_Bleomycin-R_OHBP_Dase"/>
</dbReference>
<dbReference type="Pfam" id="PF06983">
    <property type="entry name" value="3-dmu-9_3-mt"/>
    <property type="match status" value="2"/>
</dbReference>
<dbReference type="InterPro" id="IPR028973">
    <property type="entry name" value="PhnB-like"/>
</dbReference>
<dbReference type="Gene3D" id="3.30.720.110">
    <property type="match status" value="1"/>
</dbReference>
<dbReference type="SUPFAM" id="SSF54593">
    <property type="entry name" value="Glyoxalase/Bleomycin resistance protein/Dihydroxybiphenyl dioxygenase"/>
    <property type="match status" value="2"/>
</dbReference>
<dbReference type="RefSeq" id="WP_244743430.1">
    <property type="nucleotide sequence ID" value="NZ_CP095071.1"/>
</dbReference>
<dbReference type="CDD" id="cd06588">
    <property type="entry name" value="PhnB_like"/>
    <property type="match status" value="2"/>
</dbReference>
<feature type="domain" description="PhnB-like" evidence="1">
    <location>
        <begin position="3"/>
        <end position="128"/>
    </location>
</feature>
<sequence>MTKIVPHLWYDKEAKEAAEFYVSVFPESEITDITTLYDTPSGDCDQVSFTLWGQEFMSISAGPFFTLNPSISFFVHFDKSKDGNADKRLVEVWDRLSEGGQALMPLNQYPFSEKYGWIQDKYGVTWQLMLTNSEGEERPTIVPSFLFVGDRCGKAEEAVNFYLSIFNNAKMGNIAHYPAGMEPDKEGSVMFSDFMLEDQWFAAMDSGQPHGFDFNEAISFMVKCDSQEEIDKYWDELSVVPEAEQCGWLKDQFGVSWQIVPTEMDEMMRNGTSEQIDRVTKAFLGMKKFNIAALRQAYNGE</sequence>
<protein>
    <submittedName>
        <fullName evidence="2">VOC family protein</fullName>
    </submittedName>
</protein>
<dbReference type="Proteomes" id="UP000831537">
    <property type="component" value="Chromosome"/>
</dbReference>
<evidence type="ECO:0000313" key="3">
    <source>
        <dbReference type="Proteomes" id="UP000831537"/>
    </source>
</evidence>
<organism evidence="2 3">
    <name type="scientific">Gracilibacillus salinarum</name>
    <dbReference type="NCBI Taxonomy" id="2932255"/>
    <lineage>
        <taxon>Bacteria</taxon>
        <taxon>Bacillati</taxon>
        <taxon>Bacillota</taxon>
        <taxon>Bacilli</taxon>
        <taxon>Bacillales</taxon>
        <taxon>Bacillaceae</taxon>
        <taxon>Gracilibacillus</taxon>
    </lineage>
</organism>
<gene>
    <name evidence="2" type="ORF">MUN87_20110</name>
</gene>
<dbReference type="Gene3D" id="3.10.180.10">
    <property type="entry name" value="2,3-Dihydroxybiphenyl 1,2-Dioxygenase, domain 1"/>
    <property type="match status" value="1"/>
</dbReference>
<reference evidence="2 3" key="1">
    <citation type="submission" date="2022-04" db="EMBL/GenBank/DDBJ databases">
        <title>Gracilibacillus sp. isolated from saltern.</title>
        <authorList>
            <person name="Won M."/>
            <person name="Lee C.-M."/>
            <person name="Woen H.-Y."/>
            <person name="Kwon S.-W."/>
        </authorList>
    </citation>
    <scope>NUCLEOTIDE SEQUENCE [LARGE SCALE GENOMIC DNA]</scope>
    <source>
        <strain evidence="2 3">SSPM10-3</strain>
    </source>
</reference>
<keyword evidence="3" id="KW-1185">Reference proteome</keyword>
<dbReference type="Gene3D" id="3.30.720.100">
    <property type="match status" value="1"/>
</dbReference>
<dbReference type="PANTHER" id="PTHR33990">
    <property type="entry name" value="PROTEIN YJDN-RELATED"/>
    <property type="match status" value="1"/>
</dbReference>
<dbReference type="EMBL" id="CP095071">
    <property type="protein sequence ID" value="UOQ84925.1"/>
    <property type="molecule type" value="Genomic_DNA"/>
</dbReference>
<accession>A0ABY4GKN6</accession>
<name>A0ABY4GKN6_9BACI</name>
<evidence type="ECO:0000313" key="2">
    <source>
        <dbReference type="EMBL" id="UOQ84925.1"/>
    </source>
</evidence>
<feature type="domain" description="PhnB-like" evidence="1">
    <location>
        <begin position="141"/>
        <end position="260"/>
    </location>
</feature>
<proteinExistence type="predicted"/>